<comment type="caution">
    <text evidence="2">The sequence shown here is derived from an EMBL/GenBank/DDBJ whole genome shotgun (WGS) entry which is preliminary data.</text>
</comment>
<proteinExistence type="predicted"/>
<feature type="region of interest" description="Disordered" evidence="1">
    <location>
        <begin position="161"/>
        <end position="190"/>
    </location>
</feature>
<gene>
    <name evidence="2" type="ORF">D1610_04805</name>
</gene>
<reference evidence="2 3" key="1">
    <citation type="submission" date="2018-08" db="EMBL/GenBank/DDBJ databases">
        <title>The multiple taxonomic identification of Sphingomonas gilva.</title>
        <authorList>
            <person name="Zhu D."/>
            <person name="Zheng S."/>
        </authorList>
    </citation>
    <scope>NUCLEOTIDE SEQUENCE [LARGE SCALE GENOMIC DNA]</scope>
    <source>
        <strain evidence="2 3">ZDH117</strain>
    </source>
</reference>
<name>A0A396RN23_9SPHN</name>
<evidence type="ECO:0000313" key="3">
    <source>
        <dbReference type="Proteomes" id="UP000266693"/>
    </source>
</evidence>
<dbReference type="Proteomes" id="UP000266693">
    <property type="component" value="Unassembled WGS sequence"/>
</dbReference>
<evidence type="ECO:0000313" key="2">
    <source>
        <dbReference type="EMBL" id="RHW17844.1"/>
    </source>
</evidence>
<dbReference type="AlphaFoldDB" id="A0A396RN23"/>
<organism evidence="2 3">
    <name type="scientific">Sphingomonas gilva</name>
    <dbReference type="NCBI Taxonomy" id="2305907"/>
    <lineage>
        <taxon>Bacteria</taxon>
        <taxon>Pseudomonadati</taxon>
        <taxon>Pseudomonadota</taxon>
        <taxon>Alphaproteobacteria</taxon>
        <taxon>Sphingomonadales</taxon>
        <taxon>Sphingomonadaceae</taxon>
        <taxon>Sphingomonas</taxon>
    </lineage>
</organism>
<evidence type="ECO:0000256" key="1">
    <source>
        <dbReference type="SAM" id="MobiDB-lite"/>
    </source>
</evidence>
<sequence length="190" mass="20495">MFPSDSPDDLLLFTPVPLGRATAADWHPHVQREFIRALVRLGVVAAAARSVGRSARSAYRLRARPGAESFAAAWDEAQAIAASRAWDTVVARGFGPIERPVFHRGRQVGVRQHYDNRLLTSALFAQDRAADRLAAAHGHAAPEEIFAEAMALIGSGDATKFPTRATQCPNTRDSCDARSGPDGSEARPAR</sequence>
<dbReference type="RefSeq" id="WP_118863036.1">
    <property type="nucleotide sequence ID" value="NZ_QWLV01000002.1"/>
</dbReference>
<keyword evidence="3" id="KW-1185">Reference proteome</keyword>
<accession>A0A396RN23</accession>
<dbReference type="EMBL" id="QWLV01000002">
    <property type="protein sequence ID" value="RHW17844.1"/>
    <property type="molecule type" value="Genomic_DNA"/>
</dbReference>
<protein>
    <submittedName>
        <fullName evidence="2">Uncharacterized protein</fullName>
    </submittedName>
</protein>